<evidence type="ECO:0000313" key="1">
    <source>
        <dbReference type="EMBL" id="GAH79734.1"/>
    </source>
</evidence>
<sequence>MFPFEYYIPTKIVFGEGTVNRLGEITSSFGKKALLVTYDEELVKSLGLSDKA</sequence>
<dbReference type="EMBL" id="BARU01035356">
    <property type="protein sequence ID" value="GAH79734.1"/>
    <property type="molecule type" value="Genomic_DNA"/>
</dbReference>
<dbReference type="SUPFAM" id="SSF56796">
    <property type="entry name" value="Dehydroquinate synthase-like"/>
    <property type="match status" value="1"/>
</dbReference>
<evidence type="ECO:0008006" key="2">
    <source>
        <dbReference type="Google" id="ProtNLM"/>
    </source>
</evidence>
<name>X1JN88_9ZZZZ</name>
<organism evidence="1">
    <name type="scientific">marine sediment metagenome</name>
    <dbReference type="NCBI Taxonomy" id="412755"/>
    <lineage>
        <taxon>unclassified sequences</taxon>
        <taxon>metagenomes</taxon>
        <taxon>ecological metagenomes</taxon>
    </lineage>
</organism>
<reference evidence="1" key="1">
    <citation type="journal article" date="2014" name="Front. Microbiol.">
        <title>High frequency of phylogenetically diverse reductive dehalogenase-homologous genes in deep subseafloor sedimentary metagenomes.</title>
        <authorList>
            <person name="Kawai M."/>
            <person name="Futagami T."/>
            <person name="Toyoda A."/>
            <person name="Takaki Y."/>
            <person name="Nishi S."/>
            <person name="Hori S."/>
            <person name="Arai W."/>
            <person name="Tsubouchi T."/>
            <person name="Morono Y."/>
            <person name="Uchiyama I."/>
            <person name="Ito T."/>
            <person name="Fujiyama A."/>
            <person name="Inagaki F."/>
            <person name="Takami H."/>
        </authorList>
    </citation>
    <scope>NUCLEOTIDE SEQUENCE</scope>
    <source>
        <strain evidence="1">Expedition CK06-06</strain>
    </source>
</reference>
<proteinExistence type="predicted"/>
<gene>
    <name evidence="1" type="ORF">S03H2_55365</name>
</gene>
<dbReference type="AlphaFoldDB" id="X1JN88"/>
<dbReference type="Gene3D" id="3.40.50.1970">
    <property type="match status" value="1"/>
</dbReference>
<protein>
    <recommendedName>
        <fullName evidence="2">Alcohol dehydrogenase iron-type/glycerol dehydrogenase GldA domain-containing protein</fullName>
    </recommendedName>
</protein>
<comment type="caution">
    <text evidence="1">The sequence shown here is derived from an EMBL/GenBank/DDBJ whole genome shotgun (WGS) entry which is preliminary data.</text>
</comment>
<feature type="non-terminal residue" evidence="1">
    <location>
        <position position="52"/>
    </location>
</feature>
<accession>X1JN88</accession>